<accession>A0AAV7WIB6</accession>
<comment type="caution">
    <text evidence="1">The sequence shown here is derived from an EMBL/GenBank/DDBJ whole genome shotgun (WGS) entry which is preliminary data.</text>
</comment>
<name>A0AAV7WIB6_PLEWA</name>
<proteinExistence type="predicted"/>
<gene>
    <name evidence="1" type="ORF">NDU88_007639</name>
</gene>
<protein>
    <submittedName>
        <fullName evidence="1">Uncharacterized protein</fullName>
    </submittedName>
</protein>
<keyword evidence="2" id="KW-1185">Reference proteome</keyword>
<evidence type="ECO:0000313" key="1">
    <source>
        <dbReference type="EMBL" id="KAJ1212333.1"/>
    </source>
</evidence>
<dbReference type="AlphaFoldDB" id="A0AAV7WIB6"/>
<dbReference type="Proteomes" id="UP001066276">
    <property type="component" value="Chromosome 1_2"/>
</dbReference>
<sequence length="104" mass="11076">MPRSGMTCSWKQCSVHSARDLNCVYVNSGTVGNLCPPSQKRKFLHVGAQSFEYNYARDVPRIPLIPFIHAVGFCPSAWCGDALSPLGAVCRSSAIGGSSASRAA</sequence>
<dbReference type="EMBL" id="JANPWB010000002">
    <property type="protein sequence ID" value="KAJ1212333.1"/>
    <property type="molecule type" value="Genomic_DNA"/>
</dbReference>
<reference evidence="1" key="1">
    <citation type="journal article" date="2022" name="bioRxiv">
        <title>Sequencing and chromosome-scale assembly of the giantPleurodeles waltlgenome.</title>
        <authorList>
            <person name="Brown T."/>
            <person name="Elewa A."/>
            <person name="Iarovenko S."/>
            <person name="Subramanian E."/>
            <person name="Araus A.J."/>
            <person name="Petzold A."/>
            <person name="Susuki M."/>
            <person name="Suzuki K.-i.T."/>
            <person name="Hayashi T."/>
            <person name="Toyoda A."/>
            <person name="Oliveira C."/>
            <person name="Osipova E."/>
            <person name="Leigh N.D."/>
            <person name="Simon A."/>
            <person name="Yun M.H."/>
        </authorList>
    </citation>
    <scope>NUCLEOTIDE SEQUENCE</scope>
    <source>
        <strain evidence="1">20211129_DDA</strain>
        <tissue evidence="1">Liver</tissue>
    </source>
</reference>
<organism evidence="1 2">
    <name type="scientific">Pleurodeles waltl</name>
    <name type="common">Iberian ribbed newt</name>
    <dbReference type="NCBI Taxonomy" id="8319"/>
    <lineage>
        <taxon>Eukaryota</taxon>
        <taxon>Metazoa</taxon>
        <taxon>Chordata</taxon>
        <taxon>Craniata</taxon>
        <taxon>Vertebrata</taxon>
        <taxon>Euteleostomi</taxon>
        <taxon>Amphibia</taxon>
        <taxon>Batrachia</taxon>
        <taxon>Caudata</taxon>
        <taxon>Salamandroidea</taxon>
        <taxon>Salamandridae</taxon>
        <taxon>Pleurodelinae</taxon>
        <taxon>Pleurodeles</taxon>
    </lineage>
</organism>
<evidence type="ECO:0000313" key="2">
    <source>
        <dbReference type="Proteomes" id="UP001066276"/>
    </source>
</evidence>